<sequence>MGAVTKLQEVAGTHQEKISSAPVPIVEHFSLVLGRKPNHSHGVGIRAVNRVTEERIRLLTQIEASQQREAAARARADAAEQRAEAAKQRAQALEG</sequence>
<reference evidence="2" key="1">
    <citation type="submission" date="2020-10" db="EMBL/GenBank/DDBJ databases">
        <authorList>
            <person name="Han B."/>
            <person name="Lu T."/>
            <person name="Zhao Q."/>
            <person name="Huang X."/>
            <person name="Zhao Y."/>
        </authorList>
    </citation>
    <scope>NUCLEOTIDE SEQUENCE</scope>
</reference>
<gene>
    <name evidence="2" type="ORF">NCGR_LOCUS49276</name>
</gene>
<comment type="caution">
    <text evidence="2">The sequence shown here is derived from an EMBL/GenBank/DDBJ whole genome shotgun (WGS) entry which is preliminary data.</text>
</comment>
<dbReference type="AlphaFoldDB" id="A0A811R7F2"/>
<feature type="compositionally biased region" description="Basic and acidic residues" evidence="1">
    <location>
        <begin position="73"/>
        <end position="87"/>
    </location>
</feature>
<organism evidence="2 3">
    <name type="scientific">Miscanthus lutarioriparius</name>
    <dbReference type="NCBI Taxonomy" id="422564"/>
    <lineage>
        <taxon>Eukaryota</taxon>
        <taxon>Viridiplantae</taxon>
        <taxon>Streptophyta</taxon>
        <taxon>Embryophyta</taxon>
        <taxon>Tracheophyta</taxon>
        <taxon>Spermatophyta</taxon>
        <taxon>Magnoliopsida</taxon>
        <taxon>Liliopsida</taxon>
        <taxon>Poales</taxon>
        <taxon>Poaceae</taxon>
        <taxon>PACMAD clade</taxon>
        <taxon>Panicoideae</taxon>
        <taxon>Andropogonodae</taxon>
        <taxon>Andropogoneae</taxon>
        <taxon>Saccharinae</taxon>
        <taxon>Miscanthus</taxon>
    </lineage>
</organism>
<evidence type="ECO:0000313" key="2">
    <source>
        <dbReference type="EMBL" id="CAD6265971.1"/>
    </source>
</evidence>
<dbReference type="Proteomes" id="UP000604825">
    <property type="component" value="Unassembled WGS sequence"/>
</dbReference>
<evidence type="ECO:0000313" key="3">
    <source>
        <dbReference type="Proteomes" id="UP000604825"/>
    </source>
</evidence>
<dbReference type="EMBL" id="CAJGYO010000013">
    <property type="protein sequence ID" value="CAD6265971.1"/>
    <property type="molecule type" value="Genomic_DNA"/>
</dbReference>
<proteinExistence type="predicted"/>
<evidence type="ECO:0000256" key="1">
    <source>
        <dbReference type="SAM" id="MobiDB-lite"/>
    </source>
</evidence>
<dbReference type="OrthoDB" id="691895at2759"/>
<feature type="region of interest" description="Disordered" evidence="1">
    <location>
        <begin position="73"/>
        <end position="95"/>
    </location>
</feature>
<keyword evidence="3" id="KW-1185">Reference proteome</keyword>
<name>A0A811R7F2_9POAL</name>
<protein>
    <submittedName>
        <fullName evidence="2">Uncharacterized protein</fullName>
    </submittedName>
</protein>
<accession>A0A811R7F2</accession>